<feature type="transmembrane region" description="Helical" evidence="1">
    <location>
        <begin position="59"/>
        <end position="81"/>
    </location>
</feature>
<feature type="transmembrane region" description="Helical" evidence="1">
    <location>
        <begin position="93"/>
        <end position="115"/>
    </location>
</feature>
<dbReference type="PANTHER" id="PTHR39419">
    <property type="entry name" value="SLL0814 PROTEIN"/>
    <property type="match status" value="1"/>
</dbReference>
<feature type="domain" description="Phospholipid/glycerol acyltransferase" evidence="2">
    <location>
        <begin position="299"/>
        <end position="409"/>
    </location>
</feature>
<evidence type="ECO:0000313" key="3">
    <source>
        <dbReference type="EMBL" id="SJN15722.1"/>
    </source>
</evidence>
<dbReference type="AlphaFoldDB" id="A0A1R4I7B0"/>
<protein>
    <recommendedName>
        <fullName evidence="2">Phospholipid/glycerol acyltransferase domain-containing protein</fullName>
    </recommendedName>
</protein>
<dbReference type="EMBL" id="FUKR01000002">
    <property type="protein sequence ID" value="SJN15722.1"/>
    <property type="molecule type" value="Genomic_DNA"/>
</dbReference>
<evidence type="ECO:0000256" key="1">
    <source>
        <dbReference type="SAM" id="Phobius"/>
    </source>
</evidence>
<gene>
    <name evidence="3" type="ORF">FM119_00205</name>
</gene>
<dbReference type="Pfam" id="PF04240">
    <property type="entry name" value="Caroten_synth"/>
    <property type="match status" value="1"/>
</dbReference>
<feature type="transmembrane region" description="Helical" evidence="1">
    <location>
        <begin position="217"/>
        <end position="237"/>
    </location>
</feature>
<dbReference type="InterPro" id="IPR007354">
    <property type="entry name" value="CruF-like"/>
</dbReference>
<dbReference type="Pfam" id="PF01553">
    <property type="entry name" value="Acyltransferase"/>
    <property type="match status" value="1"/>
</dbReference>
<keyword evidence="1" id="KW-1133">Transmembrane helix</keyword>
<keyword evidence="4" id="KW-1185">Reference proteome</keyword>
<feature type="transmembrane region" description="Helical" evidence="1">
    <location>
        <begin position="175"/>
        <end position="196"/>
    </location>
</feature>
<keyword evidence="1" id="KW-0812">Transmembrane</keyword>
<dbReference type="PANTHER" id="PTHR39419:SF1">
    <property type="entry name" value="SLL0814 PROTEIN"/>
    <property type="match status" value="1"/>
</dbReference>
<accession>A0A1R4I7B0</accession>
<evidence type="ECO:0000313" key="4">
    <source>
        <dbReference type="Proteomes" id="UP000196778"/>
    </source>
</evidence>
<dbReference type="Proteomes" id="UP000196778">
    <property type="component" value="Unassembled WGS sequence"/>
</dbReference>
<organism evidence="3 4">
    <name type="scientific">Mycetocola reblochoni REB411</name>
    <dbReference type="NCBI Taxonomy" id="1255698"/>
    <lineage>
        <taxon>Bacteria</taxon>
        <taxon>Bacillati</taxon>
        <taxon>Actinomycetota</taxon>
        <taxon>Actinomycetes</taxon>
        <taxon>Micrococcales</taxon>
        <taxon>Microbacteriaceae</taxon>
        <taxon>Mycetocola</taxon>
    </lineage>
</organism>
<dbReference type="GO" id="GO:0016746">
    <property type="term" value="F:acyltransferase activity"/>
    <property type="evidence" value="ECO:0007669"/>
    <property type="project" value="InterPro"/>
</dbReference>
<keyword evidence="1" id="KW-0472">Membrane</keyword>
<feature type="transmembrane region" description="Helical" evidence="1">
    <location>
        <begin position="32"/>
        <end position="52"/>
    </location>
</feature>
<dbReference type="SUPFAM" id="SSF69593">
    <property type="entry name" value="Glycerol-3-phosphate (1)-acyltransferase"/>
    <property type="match status" value="1"/>
</dbReference>
<name>A0A1R4I7B0_9MICO</name>
<reference evidence="4" key="1">
    <citation type="submission" date="2017-02" db="EMBL/GenBank/DDBJ databases">
        <authorList>
            <person name="Dridi B."/>
        </authorList>
    </citation>
    <scope>NUCLEOTIDE SEQUENCE [LARGE SCALE GENOMIC DNA]</scope>
    <source>
        <strain evidence="4">EB411</strain>
    </source>
</reference>
<sequence>MLAGRLAVVAMLVGFVAQSLFALFADSIPLTAVSVLSLSAAAALHAASVGGLRVALPLVGGVAVLTLVAEAVGIATGFPFGEYAYTGALGPELLGVSLLVPLAWLTLAYPAVVAARLLVGTGGGRRVVLRVALAAYGLTAWDVFLDAQMVDAGNWGWANPEPSLPGTPGIPLTNYAGWFLTAALIAVVIEAALARAGRSARPPRPFGVRDTVRADAVPYLVYLWTWLTSIVGNLTFWDRPSVALAGGLAMGAVAVPLIVVCVLALRPRLIRLTLARSTEGDLRRRLDAVAVAGPVPSGAVIASTHGSWWDGSILAWLADREDRPLTVLMSAAQLDRMPFLRTAGALDESELRGFAERARAEAASGDGWAVLFPEGALRTGPGVGALGAGAAWAAERSGAPLVPLAVRVVLRGGQRPEAYLRFGEPVTPGATRAETTRALHTAMGALLTAVDAELDATDPEELPNGYTVVLRGSGRAADDDRAAVRWLARLTGAERRRG</sequence>
<proteinExistence type="predicted"/>
<evidence type="ECO:0000259" key="2">
    <source>
        <dbReference type="SMART" id="SM00563"/>
    </source>
</evidence>
<feature type="transmembrane region" description="Helical" evidence="1">
    <location>
        <begin position="243"/>
        <end position="265"/>
    </location>
</feature>
<feature type="transmembrane region" description="Helical" evidence="1">
    <location>
        <begin position="127"/>
        <end position="145"/>
    </location>
</feature>
<dbReference type="InterPro" id="IPR002123">
    <property type="entry name" value="Plipid/glycerol_acylTrfase"/>
</dbReference>
<dbReference type="SMART" id="SM00563">
    <property type="entry name" value="PlsC"/>
    <property type="match status" value="1"/>
</dbReference>